<protein>
    <submittedName>
        <fullName evidence="2">Respiratory dimethylsulfoxide reductase</fullName>
    </submittedName>
</protein>
<evidence type="ECO:0000313" key="1">
    <source>
        <dbReference type="Proteomes" id="UP000035642"/>
    </source>
</evidence>
<evidence type="ECO:0000313" key="2">
    <source>
        <dbReference type="WBParaSite" id="ACAC_0000850001-mRNA-1"/>
    </source>
</evidence>
<proteinExistence type="predicted"/>
<keyword evidence="1" id="KW-1185">Reference proteome</keyword>
<sequence length="59" mass="6702">MNIYTPGEGLFQTHVTWEDIETDMKRELDTVASFGQNKTAEDVGDGNVSKFARYPLKSY</sequence>
<dbReference type="AlphaFoldDB" id="A0A0K0DCY2"/>
<dbReference type="WBParaSite" id="ACAC_0000850001-mRNA-1">
    <property type="protein sequence ID" value="ACAC_0000850001-mRNA-1"/>
    <property type="gene ID" value="ACAC_0000850001"/>
</dbReference>
<name>A0A0K0DCY2_ANGCA</name>
<dbReference type="InterPro" id="IPR012877">
    <property type="entry name" value="Dhs-27"/>
</dbReference>
<accession>A0A0K0DCY2</accession>
<dbReference type="Pfam" id="PF07914">
    <property type="entry name" value="DUF1679"/>
    <property type="match status" value="1"/>
</dbReference>
<reference evidence="2" key="2">
    <citation type="submission" date="2017-02" db="UniProtKB">
        <authorList>
            <consortium name="WormBaseParasite"/>
        </authorList>
    </citation>
    <scope>IDENTIFICATION</scope>
</reference>
<reference evidence="1" key="1">
    <citation type="submission" date="2012-09" db="EMBL/GenBank/DDBJ databases">
        <authorList>
            <person name="Martin A.A."/>
        </authorList>
    </citation>
    <scope>NUCLEOTIDE SEQUENCE</scope>
</reference>
<dbReference type="Proteomes" id="UP000035642">
    <property type="component" value="Unassembled WGS sequence"/>
</dbReference>
<organism evidence="1 2">
    <name type="scientific">Angiostrongylus cantonensis</name>
    <name type="common">Rat lungworm</name>
    <dbReference type="NCBI Taxonomy" id="6313"/>
    <lineage>
        <taxon>Eukaryota</taxon>
        <taxon>Metazoa</taxon>
        <taxon>Ecdysozoa</taxon>
        <taxon>Nematoda</taxon>
        <taxon>Chromadorea</taxon>
        <taxon>Rhabditida</taxon>
        <taxon>Rhabditina</taxon>
        <taxon>Rhabditomorpha</taxon>
        <taxon>Strongyloidea</taxon>
        <taxon>Metastrongylidae</taxon>
        <taxon>Angiostrongylus</taxon>
    </lineage>
</organism>